<dbReference type="CDD" id="cd09879">
    <property type="entry name" value="PIN_VapC_AF0591-like"/>
    <property type="match status" value="1"/>
</dbReference>
<sequence length="140" mass="15921" precursor="true">MSQSRGVAVLLDTNMLLLMAEGIPLMDQIEEKLLAKPRYIVITPVLNELAKLASTGKPSVSRRARLALEIISRFCEVVEYQLKPGEKVDDAIVRYALENEAIVATSDRELRRRLREHGLPEIYLREESWRIDVEGVPSSY</sequence>
<dbReference type="eggNOG" id="arCOG04312">
    <property type="taxonomic scope" value="Archaea"/>
</dbReference>
<feature type="domain" description="PIN" evidence="1">
    <location>
        <begin position="7"/>
        <end position="112"/>
    </location>
</feature>
<dbReference type="GeneID" id="10154064"/>
<evidence type="ECO:0000313" key="3">
    <source>
        <dbReference type="Proteomes" id="UP000001068"/>
    </source>
</evidence>
<dbReference type="STRING" id="765177.Desmu_1338"/>
<dbReference type="OrthoDB" id="18655at2157"/>
<reference evidence="2 3" key="2">
    <citation type="journal article" date="2011" name="Stand. Genomic Sci.">
        <title>Complete genome sequence of Desulfurococcus mucosus type strain (O7/1).</title>
        <authorList>
            <person name="Wirth R."/>
            <person name="Chertkov O."/>
            <person name="Held B."/>
            <person name="Lapidus A."/>
            <person name="Nolan M."/>
            <person name="Lucas S."/>
            <person name="Hammon N."/>
            <person name="Deshpande S."/>
            <person name="Cheng J.F."/>
            <person name="Tapia R."/>
            <person name="Han C."/>
            <person name="Goodwin L."/>
            <person name="Pitluck S."/>
            <person name="Liolios K."/>
            <person name="Ioanna P."/>
            <person name="Ivanova N."/>
            <person name="Mavromatis K."/>
            <person name="Mikhailova N."/>
            <person name="Pati A."/>
            <person name="Chen A."/>
            <person name="Palaniappan K."/>
            <person name="Land M."/>
            <person name="Hauser L."/>
            <person name="Chang Y.J."/>
            <person name="Jeffries C.D."/>
            <person name="Bilek Y."/>
            <person name="Hader T."/>
            <person name="Rohde M."/>
            <person name="Spring S."/>
            <person name="Sikorski J."/>
            <person name="Goker M."/>
            <person name="Woyke T."/>
            <person name="Bristow J."/>
            <person name="Eisen J.A."/>
            <person name="Markowitz V."/>
            <person name="Hugenholtz P."/>
            <person name="Kyrpides N.C."/>
            <person name="Klenk H.P."/>
        </authorList>
    </citation>
    <scope>NUCLEOTIDE SEQUENCE [LARGE SCALE GENOMIC DNA]</scope>
    <source>
        <strain evidence="3">ATCC 35584 / DSM 2162 / JCM 9187 / O7/1</strain>
    </source>
</reference>
<evidence type="ECO:0000313" key="2">
    <source>
        <dbReference type="EMBL" id="ADV65632.1"/>
    </source>
</evidence>
<organism evidence="2 3">
    <name type="scientific">Desulfurococcus mucosus (strain ATCC 35584 / DSM 2162 / JCM 9187 / O7/1)</name>
    <dbReference type="NCBI Taxonomy" id="765177"/>
    <lineage>
        <taxon>Archaea</taxon>
        <taxon>Thermoproteota</taxon>
        <taxon>Thermoprotei</taxon>
        <taxon>Desulfurococcales</taxon>
        <taxon>Desulfurococcaceae</taxon>
        <taxon>Desulfurococcus</taxon>
    </lineage>
</organism>
<dbReference type="Proteomes" id="UP000001068">
    <property type="component" value="Chromosome"/>
</dbReference>
<dbReference type="EMBL" id="CP002363">
    <property type="protein sequence ID" value="ADV65632.1"/>
    <property type="molecule type" value="Genomic_DNA"/>
</dbReference>
<dbReference type="RefSeq" id="WP_013562854.1">
    <property type="nucleotide sequence ID" value="NC_014961.1"/>
</dbReference>
<dbReference type="KEGG" id="dmu:Desmu_1338"/>
<gene>
    <name evidence="2" type="ordered locus">Desmu_1338</name>
</gene>
<dbReference type="InterPro" id="IPR002716">
    <property type="entry name" value="PIN_dom"/>
</dbReference>
<evidence type="ECO:0000259" key="1">
    <source>
        <dbReference type="SMART" id="SM00670"/>
    </source>
</evidence>
<dbReference type="InterPro" id="IPR029060">
    <property type="entry name" value="PIN-like_dom_sf"/>
</dbReference>
<dbReference type="Pfam" id="PF18477">
    <property type="entry name" value="PIN_9"/>
    <property type="match status" value="1"/>
</dbReference>
<reference evidence="3" key="1">
    <citation type="submission" date="2010-11" db="EMBL/GenBank/DDBJ databases">
        <title>The complete genome of Desulfurococcus mucosus DSM 2162.</title>
        <authorList>
            <consortium name="US DOE Joint Genome Institute (JGI-PGF)"/>
            <person name="Lucas S."/>
            <person name="Copeland A."/>
            <person name="Lapidus A."/>
            <person name="Bruce D."/>
            <person name="Goodwin L."/>
            <person name="Pitluck S."/>
            <person name="Kyrpides N."/>
            <person name="Mavromatis K."/>
            <person name="Pagani I."/>
            <person name="Ivanova N."/>
            <person name="Ovchinnikova G."/>
            <person name="Chertkov O."/>
            <person name="Held B."/>
            <person name="Brettin T."/>
            <person name="Detter J.C."/>
            <person name="Tapia R."/>
            <person name="Han C."/>
            <person name="Land M."/>
            <person name="Hauser L."/>
            <person name="Markowitz V."/>
            <person name="Cheng J.-F."/>
            <person name="Hugenholtz P."/>
            <person name="Woyke T."/>
            <person name="Wu D."/>
            <person name="Wirth R."/>
            <person name="Bilek Y."/>
            <person name="Hader T."/>
            <person name="Klenk H.-P."/>
            <person name="Eisen J.A."/>
        </authorList>
    </citation>
    <scope>NUCLEOTIDE SEQUENCE [LARGE SCALE GENOMIC DNA]</scope>
    <source>
        <strain evidence="3">ATCC 35584 / DSM 2162 / JCM 9187 / O7/1</strain>
    </source>
</reference>
<proteinExistence type="predicted"/>
<dbReference type="Gene3D" id="3.40.50.1010">
    <property type="entry name" value="5'-nuclease"/>
    <property type="match status" value="1"/>
</dbReference>
<accession>E8R7G7</accession>
<dbReference type="InterPro" id="IPR041120">
    <property type="entry name" value="PIN_9"/>
</dbReference>
<dbReference type="SMART" id="SM00670">
    <property type="entry name" value="PINc"/>
    <property type="match status" value="1"/>
</dbReference>
<protein>
    <submittedName>
        <fullName evidence="2">SSU processome protein Utp24</fullName>
    </submittedName>
</protein>
<name>E8R7G7_DESM0</name>
<dbReference type="AlphaFoldDB" id="E8R7G7"/>
<keyword evidence="3" id="KW-1185">Reference proteome</keyword>
<dbReference type="SUPFAM" id="SSF88723">
    <property type="entry name" value="PIN domain-like"/>
    <property type="match status" value="1"/>
</dbReference>
<dbReference type="HOGENOM" id="CLU_107892_0_0_2"/>